<dbReference type="GO" id="GO:0034605">
    <property type="term" value="P:cellular response to heat"/>
    <property type="evidence" value="ECO:0007669"/>
    <property type="project" value="TreeGrafter"/>
</dbReference>
<dbReference type="PANTHER" id="PTHR11638:SF18">
    <property type="entry name" value="HEAT SHOCK PROTEIN 104"/>
    <property type="match status" value="1"/>
</dbReference>
<evidence type="ECO:0000256" key="3">
    <source>
        <dbReference type="SAM" id="MobiDB-lite"/>
    </source>
</evidence>
<keyword evidence="2 4" id="KW-0067">ATP-binding</keyword>
<dbReference type="GO" id="GO:0005524">
    <property type="term" value="F:ATP binding"/>
    <property type="evidence" value="ECO:0007669"/>
    <property type="project" value="UniProtKB-KW"/>
</dbReference>
<feature type="compositionally biased region" description="Basic and acidic residues" evidence="3">
    <location>
        <begin position="26"/>
        <end position="41"/>
    </location>
</feature>
<accession>A0A9D1J4K4</accession>
<dbReference type="GO" id="GO:0008233">
    <property type="term" value="F:peptidase activity"/>
    <property type="evidence" value="ECO:0007669"/>
    <property type="project" value="UniProtKB-KW"/>
</dbReference>
<dbReference type="EMBL" id="DVHA01000134">
    <property type="protein sequence ID" value="HIR60757.1"/>
    <property type="molecule type" value="Genomic_DNA"/>
</dbReference>
<dbReference type="GO" id="GO:0006508">
    <property type="term" value="P:proteolysis"/>
    <property type="evidence" value="ECO:0007669"/>
    <property type="project" value="UniProtKB-KW"/>
</dbReference>
<evidence type="ECO:0000313" key="4">
    <source>
        <dbReference type="EMBL" id="HIR60757.1"/>
    </source>
</evidence>
<evidence type="ECO:0000256" key="2">
    <source>
        <dbReference type="ARBA" id="ARBA00022840"/>
    </source>
</evidence>
<dbReference type="AlphaFoldDB" id="A0A9D1J4K4"/>
<dbReference type="InterPro" id="IPR050130">
    <property type="entry name" value="ClpA_ClpB"/>
</dbReference>
<comment type="caution">
    <text evidence="4">The sequence shown here is derived from an EMBL/GenBank/DDBJ whole genome shotgun (WGS) entry which is preliminary data.</text>
</comment>
<reference evidence="4" key="1">
    <citation type="submission" date="2020-10" db="EMBL/GenBank/DDBJ databases">
        <authorList>
            <person name="Gilroy R."/>
        </authorList>
    </citation>
    <scope>NUCLEOTIDE SEQUENCE</scope>
    <source>
        <strain evidence="4">CHK189-12415</strain>
    </source>
</reference>
<dbReference type="SUPFAM" id="SSF52540">
    <property type="entry name" value="P-loop containing nucleoside triphosphate hydrolases"/>
    <property type="match status" value="1"/>
</dbReference>
<evidence type="ECO:0000313" key="5">
    <source>
        <dbReference type="Proteomes" id="UP000824241"/>
    </source>
</evidence>
<proteinExistence type="predicted"/>
<keyword evidence="4" id="KW-0378">Hydrolase</keyword>
<keyword evidence="1" id="KW-0547">Nucleotide-binding</keyword>
<dbReference type="PANTHER" id="PTHR11638">
    <property type="entry name" value="ATP-DEPENDENT CLP PROTEASE"/>
    <property type="match status" value="1"/>
</dbReference>
<protein>
    <submittedName>
        <fullName evidence="4">ATP-dependent Clp protease ATP-binding subunit</fullName>
    </submittedName>
</protein>
<feature type="region of interest" description="Disordered" evidence="3">
    <location>
        <begin position="1"/>
        <end position="46"/>
    </location>
</feature>
<reference evidence="4" key="2">
    <citation type="journal article" date="2021" name="PeerJ">
        <title>Extensive microbial diversity within the chicken gut microbiome revealed by metagenomics and culture.</title>
        <authorList>
            <person name="Gilroy R."/>
            <person name="Ravi A."/>
            <person name="Getino M."/>
            <person name="Pursley I."/>
            <person name="Horton D.L."/>
            <person name="Alikhan N.F."/>
            <person name="Baker D."/>
            <person name="Gharbi K."/>
            <person name="Hall N."/>
            <person name="Watson M."/>
            <person name="Adriaenssens E.M."/>
            <person name="Foster-Nyarko E."/>
            <person name="Jarju S."/>
            <person name="Secka A."/>
            <person name="Antonio M."/>
            <person name="Oren A."/>
            <person name="Chaudhuri R.R."/>
            <person name="La Ragione R."/>
            <person name="Hildebrand F."/>
            <person name="Pallen M.J."/>
        </authorList>
    </citation>
    <scope>NUCLEOTIDE SEQUENCE</scope>
    <source>
        <strain evidence="4">CHK189-12415</strain>
    </source>
</reference>
<sequence>MDGNNGGNENAITPVPNEEEPTADGLPRERVVRSKPKDRQERKRRKYLDNFCTNLNEKARNGQMDRIIGRDKEIYRVEQILSRRQKNNPCLIGEPGVGKTAIAEGIAQKIVSGDVPFRLLDKE</sequence>
<gene>
    <name evidence="4" type="ORF">IAB37_04190</name>
</gene>
<dbReference type="GO" id="GO:0016887">
    <property type="term" value="F:ATP hydrolysis activity"/>
    <property type="evidence" value="ECO:0007669"/>
    <property type="project" value="TreeGrafter"/>
</dbReference>
<dbReference type="InterPro" id="IPR027417">
    <property type="entry name" value="P-loop_NTPase"/>
</dbReference>
<dbReference type="Gene3D" id="3.40.50.300">
    <property type="entry name" value="P-loop containing nucleotide triphosphate hydrolases"/>
    <property type="match status" value="1"/>
</dbReference>
<feature type="non-terminal residue" evidence="4">
    <location>
        <position position="123"/>
    </location>
</feature>
<name>A0A9D1J4K4_9FIRM</name>
<evidence type="ECO:0000256" key="1">
    <source>
        <dbReference type="ARBA" id="ARBA00022741"/>
    </source>
</evidence>
<keyword evidence="4" id="KW-0645">Protease</keyword>
<dbReference type="Proteomes" id="UP000824241">
    <property type="component" value="Unassembled WGS sequence"/>
</dbReference>
<dbReference type="CDD" id="cd00009">
    <property type="entry name" value="AAA"/>
    <property type="match status" value="1"/>
</dbReference>
<dbReference type="GO" id="GO:0005737">
    <property type="term" value="C:cytoplasm"/>
    <property type="evidence" value="ECO:0007669"/>
    <property type="project" value="TreeGrafter"/>
</dbReference>
<organism evidence="4 5">
    <name type="scientific">Candidatus Faecivivens stercoravium</name>
    <dbReference type="NCBI Taxonomy" id="2840803"/>
    <lineage>
        <taxon>Bacteria</taxon>
        <taxon>Bacillati</taxon>
        <taxon>Bacillota</taxon>
        <taxon>Clostridia</taxon>
        <taxon>Eubacteriales</taxon>
        <taxon>Oscillospiraceae</taxon>
        <taxon>Oscillospiraceae incertae sedis</taxon>
        <taxon>Candidatus Faecivivens</taxon>
    </lineage>
</organism>